<dbReference type="InterPro" id="IPR002100">
    <property type="entry name" value="TF_MADSbox"/>
</dbReference>
<dbReference type="SUPFAM" id="SSF55455">
    <property type="entry name" value="SRF-like"/>
    <property type="match status" value="1"/>
</dbReference>
<feature type="domain" description="MADS-box" evidence="6">
    <location>
        <begin position="1"/>
        <end position="61"/>
    </location>
</feature>
<dbReference type="GO" id="GO:0046983">
    <property type="term" value="F:protein dimerization activity"/>
    <property type="evidence" value="ECO:0007669"/>
    <property type="project" value="InterPro"/>
</dbReference>
<evidence type="ECO:0000256" key="5">
    <source>
        <dbReference type="ARBA" id="ARBA00023242"/>
    </source>
</evidence>
<evidence type="ECO:0000313" key="10">
    <source>
        <dbReference type="Proteomes" id="UP001152561"/>
    </source>
</evidence>
<dbReference type="SMART" id="SM00432">
    <property type="entry name" value="MADS"/>
    <property type="match status" value="1"/>
</dbReference>
<dbReference type="Pfam" id="PF00319">
    <property type="entry name" value="SRF-TF"/>
    <property type="match status" value="1"/>
</dbReference>
<keyword evidence="10" id="KW-1185">Reference proteome</keyword>
<evidence type="ECO:0000259" key="6">
    <source>
        <dbReference type="PROSITE" id="PS50066"/>
    </source>
</evidence>
<dbReference type="GO" id="GO:0045944">
    <property type="term" value="P:positive regulation of transcription by RNA polymerase II"/>
    <property type="evidence" value="ECO:0007669"/>
    <property type="project" value="InterPro"/>
</dbReference>
<keyword evidence="5" id="KW-0539">Nucleus</keyword>
<dbReference type="EMBL" id="JAJAGQ010000015">
    <property type="protein sequence ID" value="KAJ8541742.1"/>
    <property type="molecule type" value="Genomic_DNA"/>
</dbReference>
<dbReference type="PANTHER" id="PTHR11945:SF554">
    <property type="entry name" value="AGAMOUS-LIKE MADS-BOX PROTEIN AGL82"/>
    <property type="match status" value="1"/>
</dbReference>
<dbReference type="GO" id="GO:0000981">
    <property type="term" value="F:DNA-binding transcription factor activity, RNA polymerase II-specific"/>
    <property type="evidence" value="ECO:0007669"/>
    <property type="project" value="InterPro"/>
</dbReference>
<gene>
    <name evidence="7" type="ORF">K7X08_002557</name>
    <name evidence="8" type="ORF">K7X08_002558</name>
    <name evidence="9" type="ORF">K7X08_002559</name>
</gene>
<dbReference type="AlphaFoldDB" id="A0A9Q1R5K7"/>
<organism evidence="9 10">
    <name type="scientific">Anisodus acutangulus</name>
    <dbReference type="NCBI Taxonomy" id="402998"/>
    <lineage>
        <taxon>Eukaryota</taxon>
        <taxon>Viridiplantae</taxon>
        <taxon>Streptophyta</taxon>
        <taxon>Embryophyta</taxon>
        <taxon>Tracheophyta</taxon>
        <taxon>Spermatophyta</taxon>
        <taxon>Magnoliopsida</taxon>
        <taxon>eudicotyledons</taxon>
        <taxon>Gunneridae</taxon>
        <taxon>Pentapetalae</taxon>
        <taxon>asterids</taxon>
        <taxon>lamiids</taxon>
        <taxon>Solanales</taxon>
        <taxon>Solanaceae</taxon>
        <taxon>Solanoideae</taxon>
        <taxon>Hyoscyameae</taxon>
        <taxon>Anisodus</taxon>
    </lineage>
</organism>
<dbReference type="PANTHER" id="PTHR11945">
    <property type="entry name" value="MADS BOX PROTEIN"/>
    <property type="match status" value="1"/>
</dbReference>
<dbReference type="Proteomes" id="UP001152561">
    <property type="component" value="Unassembled WGS sequence"/>
</dbReference>
<dbReference type="OrthoDB" id="601557at2759"/>
<reference evidence="10" key="2">
    <citation type="journal article" date="2023" name="Proc. Natl. Acad. Sci. U.S.A.">
        <title>Genomic and structural basis for evolution of tropane alkaloid biosynthesis.</title>
        <authorList>
            <person name="Wanga Y.-J."/>
            <person name="Taina T."/>
            <person name="Yua J.-Y."/>
            <person name="Lia J."/>
            <person name="Xua B."/>
            <person name="Chenc J."/>
            <person name="D'Auriad J.C."/>
            <person name="Huanga J.-P."/>
            <person name="Huanga S.-X."/>
        </authorList>
    </citation>
    <scope>NUCLEOTIDE SEQUENCE [LARGE SCALE GENOMIC DNA]</scope>
    <source>
        <strain evidence="10">cv. KIB-2019</strain>
    </source>
</reference>
<keyword evidence="4" id="KW-0804">Transcription</keyword>
<accession>A0A9Q1R5K7</accession>
<dbReference type="PRINTS" id="PR00404">
    <property type="entry name" value="MADSDOMAIN"/>
</dbReference>
<evidence type="ECO:0000313" key="7">
    <source>
        <dbReference type="EMBL" id="KAJ8541741.1"/>
    </source>
</evidence>
<dbReference type="InterPro" id="IPR036879">
    <property type="entry name" value="TF_MADSbox_sf"/>
</dbReference>
<protein>
    <recommendedName>
        <fullName evidence="6">MADS-box domain-containing protein</fullName>
    </recommendedName>
</protein>
<proteinExistence type="predicted"/>
<evidence type="ECO:0000313" key="9">
    <source>
        <dbReference type="EMBL" id="KAJ8541743.1"/>
    </source>
</evidence>
<dbReference type="InterPro" id="IPR033897">
    <property type="entry name" value="SRF-like_MADS-box"/>
</dbReference>
<dbReference type="PROSITE" id="PS50066">
    <property type="entry name" value="MADS_BOX_2"/>
    <property type="match status" value="1"/>
</dbReference>
<evidence type="ECO:0000313" key="8">
    <source>
        <dbReference type="EMBL" id="KAJ8541742.1"/>
    </source>
</evidence>
<comment type="subcellular location">
    <subcellularLocation>
        <location evidence="1">Nucleus</location>
    </subcellularLocation>
</comment>
<evidence type="ECO:0000256" key="3">
    <source>
        <dbReference type="ARBA" id="ARBA00023125"/>
    </source>
</evidence>
<dbReference type="CDD" id="cd00266">
    <property type="entry name" value="MADS_SRF_like"/>
    <property type="match status" value="1"/>
</dbReference>
<keyword evidence="3" id="KW-0238">DNA-binding</keyword>
<dbReference type="EMBL" id="JAJAGQ010000015">
    <property type="protein sequence ID" value="KAJ8541743.1"/>
    <property type="molecule type" value="Genomic_DNA"/>
</dbReference>
<dbReference type="GO" id="GO:0005634">
    <property type="term" value="C:nucleus"/>
    <property type="evidence" value="ECO:0007669"/>
    <property type="project" value="UniProtKB-SubCell"/>
</dbReference>
<sequence length="279" mass="32339">MGRSKINKELIQDHKNRKSTFLKRKAGLIKKISELSILCDIKACMIIYEGNNNQVTISQHDEIWPNDPNQVQELINLYKNQPLEGQRKRDKNLSSFFENQKKNEEIKAERYPTWDSRFDHLSIEELRNLTGVLERKMENAKEKAEFLKGTNNVQDSIGSSLSLDQEIWDYPELMNNNSINQNTPWPISYVNPFIDNNNNFFQEFPGDFRVIPSGMNSMGAGMDTGLLPIDDYQFRNKDSMKIEAENWLANNGIGSSSTMQPMEYPFMYNGSTHMPYGFQ</sequence>
<name>A0A9Q1R5K7_9SOLA</name>
<evidence type="ECO:0000256" key="4">
    <source>
        <dbReference type="ARBA" id="ARBA00023163"/>
    </source>
</evidence>
<dbReference type="Gene3D" id="3.40.1810.10">
    <property type="entry name" value="Transcription factor, MADS-box"/>
    <property type="match status" value="1"/>
</dbReference>
<dbReference type="EMBL" id="JAJAGQ010000015">
    <property type="protein sequence ID" value="KAJ8541741.1"/>
    <property type="molecule type" value="Genomic_DNA"/>
</dbReference>
<keyword evidence="2" id="KW-0805">Transcription regulation</keyword>
<dbReference type="GO" id="GO:0000978">
    <property type="term" value="F:RNA polymerase II cis-regulatory region sequence-specific DNA binding"/>
    <property type="evidence" value="ECO:0007669"/>
    <property type="project" value="TreeGrafter"/>
</dbReference>
<evidence type="ECO:0000256" key="1">
    <source>
        <dbReference type="ARBA" id="ARBA00004123"/>
    </source>
</evidence>
<reference evidence="9" key="1">
    <citation type="submission" date="2021-09" db="EMBL/GenBank/DDBJ databases">
        <title>Genomic insights and catalytic innovation underlie evolution of tropane alkaloids biosynthesis.</title>
        <authorList>
            <person name="Wang Y.-J."/>
            <person name="Tian T."/>
            <person name="Huang J.-P."/>
            <person name="Huang S.-X."/>
        </authorList>
    </citation>
    <scope>NUCLEOTIDE SEQUENCE</scope>
    <source>
        <strain evidence="9">KIB-2019</strain>
        <tissue evidence="9">Leaf</tissue>
    </source>
</reference>
<comment type="caution">
    <text evidence="9">The sequence shown here is derived from an EMBL/GenBank/DDBJ whole genome shotgun (WGS) entry which is preliminary data.</text>
</comment>
<evidence type="ECO:0000256" key="2">
    <source>
        <dbReference type="ARBA" id="ARBA00023015"/>
    </source>
</evidence>